<dbReference type="EMBL" id="HBKP01009329">
    <property type="protein sequence ID" value="CAE2214454.1"/>
    <property type="molecule type" value="Transcribed_RNA"/>
</dbReference>
<name>A0A7S4HZX1_9EUKA</name>
<dbReference type="Pfam" id="PF08240">
    <property type="entry name" value="ADH_N"/>
    <property type="match status" value="1"/>
</dbReference>
<evidence type="ECO:0000259" key="3">
    <source>
        <dbReference type="SMART" id="SM00829"/>
    </source>
</evidence>
<reference evidence="4" key="1">
    <citation type="submission" date="2021-01" db="EMBL/GenBank/DDBJ databases">
        <authorList>
            <person name="Corre E."/>
            <person name="Pelletier E."/>
            <person name="Niang G."/>
            <person name="Scheremetjew M."/>
            <person name="Finn R."/>
            <person name="Kale V."/>
            <person name="Holt S."/>
            <person name="Cochrane G."/>
            <person name="Meng A."/>
            <person name="Brown T."/>
            <person name="Cohen L."/>
        </authorList>
    </citation>
    <scope>NUCLEOTIDE SEQUENCE</scope>
    <source>
        <strain evidence="4">DIVA3 518/3/11/1/6</strain>
    </source>
</reference>
<keyword evidence="1" id="KW-0521">NADP</keyword>
<feature type="domain" description="Enoyl reductase (ER)" evidence="3">
    <location>
        <begin position="11"/>
        <end position="328"/>
    </location>
</feature>
<evidence type="ECO:0000313" key="4">
    <source>
        <dbReference type="EMBL" id="CAE2214454.1"/>
    </source>
</evidence>
<dbReference type="InterPro" id="IPR013149">
    <property type="entry name" value="ADH-like_C"/>
</dbReference>
<proteinExistence type="predicted"/>
<dbReference type="Pfam" id="PF00107">
    <property type="entry name" value="ADH_zinc_N"/>
    <property type="match status" value="1"/>
</dbReference>
<dbReference type="InterPro" id="IPR011032">
    <property type="entry name" value="GroES-like_sf"/>
</dbReference>
<dbReference type="NCBIfam" id="TIGR02824">
    <property type="entry name" value="quinone_pig3"/>
    <property type="match status" value="1"/>
</dbReference>
<gene>
    <name evidence="4" type="ORF">VSP0166_LOCUS6585</name>
</gene>
<keyword evidence="2" id="KW-0560">Oxidoreductase</keyword>
<dbReference type="CDD" id="cd05276">
    <property type="entry name" value="p53_inducible_oxidoreductase"/>
    <property type="match status" value="1"/>
</dbReference>
<dbReference type="InterPro" id="IPR036291">
    <property type="entry name" value="NAD(P)-bd_dom_sf"/>
</dbReference>
<dbReference type="PANTHER" id="PTHR48106">
    <property type="entry name" value="QUINONE OXIDOREDUCTASE PIG3-RELATED"/>
    <property type="match status" value="1"/>
</dbReference>
<dbReference type="PANTHER" id="PTHR48106:SF18">
    <property type="entry name" value="QUINONE OXIDOREDUCTASE PIG3"/>
    <property type="match status" value="1"/>
</dbReference>
<accession>A0A7S4HZX1</accession>
<dbReference type="GO" id="GO:0070402">
    <property type="term" value="F:NADPH binding"/>
    <property type="evidence" value="ECO:0007669"/>
    <property type="project" value="TreeGrafter"/>
</dbReference>
<dbReference type="InterPro" id="IPR014189">
    <property type="entry name" value="Quinone_OxRdtase_PIG3"/>
</dbReference>
<sequence>MMKAVLLKDFGSADQLYIGETEKPTPKEGELLVRVEATTLNRADIVQRKGRYAPPPGASDILGLETAGVIEAVGPNCGTWKVGDRIASLLTGGGYAQFCLLPYQLAIPIPDQLTFPQGASIPEVWMTAYQVLYFVADIETVKPEFVLIHAGASSVGIAATQLATALGSKVIVTCGSQEKADFCTQQVGAHAAIQYKQEAFEKRVEEITNGKGAGIIIDCVGGGYFQQNLASLSVEGRLVIIGWLSGTQVPDCNLALILRKRLRIEGSTLRARDLQYKEKLAAAIRDYCLPKILDGSFKIFIDREFPVGEIKEAHEYMEANKNKGKIVISGFSSL</sequence>
<dbReference type="SUPFAM" id="SSF51735">
    <property type="entry name" value="NAD(P)-binding Rossmann-fold domains"/>
    <property type="match status" value="1"/>
</dbReference>
<evidence type="ECO:0000256" key="1">
    <source>
        <dbReference type="ARBA" id="ARBA00022857"/>
    </source>
</evidence>
<dbReference type="Gene3D" id="3.90.180.10">
    <property type="entry name" value="Medium-chain alcohol dehydrogenases, catalytic domain"/>
    <property type="match status" value="1"/>
</dbReference>
<dbReference type="InterPro" id="IPR013154">
    <property type="entry name" value="ADH-like_N"/>
</dbReference>
<dbReference type="SMART" id="SM00829">
    <property type="entry name" value="PKS_ER"/>
    <property type="match status" value="1"/>
</dbReference>
<dbReference type="AlphaFoldDB" id="A0A7S4HZX1"/>
<protein>
    <recommendedName>
        <fullName evidence="3">Enoyl reductase (ER) domain-containing protein</fullName>
    </recommendedName>
</protein>
<dbReference type="SUPFAM" id="SSF50129">
    <property type="entry name" value="GroES-like"/>
    <property type="match status" value="1"/>
</dbReference>
<dbReference type="GO" id="GO:0016651">
    <property type="term" value="F:oxidoreductase activity, acting on NAD(P)H"/>
    <property type="evidence" value="ECO:0007669"/>
    <property type="project" value="TreeGrafter"/>
</dbReference>
<organism evidence="4">
    <name type="scientific">Vannella robusta</name>
    <dbReference type="NCBI Taxonomy" id="1487602"/>
    <lineage>
        <taxon>Eukaryota</taxon>
        <taxon>Amoebozoa</taxon>
        <taxon>Discosea</taxon>
        <taxon>Flabellinia</taxon>
        <taxon>Vannellidae</taxon>
        <taxon>Vannella</taxon>
    </lineage>
</organism>
<dbReference type="Gene3D" id="3.40.50.720">
    <property type="entry name" value="NAD(P)-binding Rossmann-like Domain"/>
    <property type="match status" value="1"/>
</dbReference>
<evidence type="ECO:0000256" key="2">
    <source>
        <dbReference type="ARBA" id="ARBA00023002"/>
    </source>
</evidence>
<dbReference type="InterPro" id="IPR020843">
    <property type="entry name" value="ER"/>
</dbReference>